<dbReference type="RefSeq" id="WP_193926700.1">
    <property type="nucleotide sequence ID" value="NZ_JADEYC010000004.1"/>
</dbReference>
<dbReference type="AlphaFoldDB" id="A0A929B6P0"/>
<dbReference type="Pfam" id="PF07992">
    <property type="entry name" value="Pyr_redox_2"/>
    <property type="match status" value="1"/>
</dbReference>
<keyword evidence="2" id="KW-0285">Flavoprotein</keyword>
<evidence type="ECO:0000313" key="7">
    <source>
        <dbReference type="EMBL" id="MBE9373246.1"/>
    </source>
</evidence>
<accession>A0A929B6P0</accession>
<dbReference type="InterPro" id="IPR050446">
    <property type="entry name" value="FAD-oxidoreductase/Apoptosis"/>
</dbReference>
<evidence type="ECO:0000256" key="3">
    <source>
        <dbReference type="ARBA" id="ARBA00022827"/>
    </source>
</evidence>
<dbReference type="InterPro" id="IPR036188">
    <property type="entry name" value="FAD/NAD-bd_sf"/>
</dbReference>
<evidence type="ECO:0000256" key="2">
    <source>
        <dbReference type="ARBA" id="ARBA00022630"/>
    </source>
</evidence>
<keyword evidence="3" id="KW-0274">FAD</keyword>
<dbReference type="Pfam" id="PF14759">
    <property type="entry name" value="Reductase_C"/>
    <property type="match status" value="1"/>
</dbReference>
<organism evidence="7 8">
    <name type="scientific">Saccharopolyspora montiporae</name>
    <dbReference type="NCBI Taxonomy" id="2781240"/>
    <lineage>
        <taxon>Bacteria</taxon>
        <taxon>Bacillati</taxon>
        <taxon>Actinomycetota</taxon>
        <taxon>Actinomycetes</taxon>
        <taxon>Pseudonocardiales</taxon>
        <taxon>Pseudonocardiaceae</taxon>
        <taxon>Saccharopolyspora</taxon>
    </lineage>
</organism>
<dbReference type="PANTHER" id="PTHR43557">
    <property type="entry name" value="APOPTOSIS-INDUCING FACTOR 1"/>
    <property type="match status" value="1"/>
</dbReference>
<dbReference type="InterPro" id="IPR023753">
    <property type="entry name" value="FAD/NAD-binding_dom"/>
</dbReference>
<reference evidence="7" key="1">
    <citation type="submission" date="2020-10" db="EMBL/GenBank/DDBJ databases">
        <title>Diversity and distribution of actinomycetes associated with coral in the coast of Hainan.</title>
        <authorList>
            <person name="Li F."/>
        </authorList>
    </citation>
    <scope>NUCLEOTIDE SEQUENCE</scope>
    <source>
        <strain evidence="7">HNM0983</strain>
    </source>
</reference>
<dbReference type="InterPro" id="IPR028202">
    <property type="entry name" value="Reductase_C"/>
</dbReference>
<evidence type="ECO:0000259" key="6">
    <source>
        <dbReference type="Pfam" id="PF14759"/>
    </source>
</evidence>
<dbReference type="PRINTS" id="PR00368">
    <property type="entry name" value="FADPNR"/>
</dbReference>
<keyword evidence="8" id="KW-1185">Reference proteome</keyword>
<protein>
    <submittedName>
        <fullName evidence="7">FAD-dependent oxidoreductase</fullName>
    </submittedName>
</protein>
<dbReference type="Proteomes" id="UP000598360">
    <property type="component" value="Unassembled WGS sequence"/>
</dbReference>
<evidence type="ECO:0000256" key="4">
    <source>
        <dbReference type="ARBA" id="ARBA00023002"/>
    </source>
</evidence>
<feature type="domain" description="Reductase C-terminal" evidence="6">
    <location>
        <begin position="326"/>
        <end position="398"/>
    </location>
</feature>
<gene>
    <name evidence="7" type="ORF">IQ251_02170</name>
</gene>
<evidence type="ECO:0000259" key="5">
    <source>
        <dbReference type="Pfam" id="PF07992"/>
    </source>
</evidence>
<dbReference type="GO" id="GO:0016651">
    <property type="term" value="F:oxidoreductase activity, acting on NAD(P)H"/>
    <property type="evidence" value="ECO:0007669"/>
    <property type="project" value="TreeGrafter"/>
</dbReference>
<comment type="caution">
    <text evidence="7">The sequence shown here is derived from an EMBL/GenBank/DDBJ whole genome shotgun (WGS) entry which is preliminary data.</text>
</comment>
<feature type="domain" description="FAD/NAD(P)-binding" evidence="5">
    <location>
        <begin position="3"/>
        <end position="301"/>
    </location>
</feature>
<dbReference type="EMBL" id="JADEYC010000004">
    <property type="protein sequence ID" value="MBE9373246.1"/>
    <property type="molecule type" value="Genomic_DNA"/>
</dbReference>
<dbReference type="InterPro" id="IPR016156">
    <property type="entry name" value="FAD/NAD-linked_Rdtase_dimer_sf"/>
</dbReference>
<name>A0A929B6P0_9PSEU</name>
<proteinExistence type="predicted"/>
<dbReference type="GO" id="GO:0005737">
    <property type="term" value="C:cytoplasm"/>
    <property type="evidence" value="ECO:0007669"/>
    <property type="project" value="TreeGrafter"/>
</dbReference>
<comment type="cofactor">
    <cofactor evidence="1">
        <name>FAD</name>
        <dbReference type="ChEBI" id="CHEBI:57692"/>
    </cofactor>
</comment>
<dbReference type="Gene3D" id="3.30.390.30">
    <property type="match status" value="1"/>
</dbReference>
<dbReference type="SUPFAM" id="SSF55424">
    <property type="entry name" value="FAD/NAD-linked reductases, dimerisation (C-terminal) domain"/>
    <property type="match status" value="1"/>
</dbReference>
<sequence>MNTVAVVGSSVAGWRAAQELREQGFAGRLVIIGQERHRPYDRPPLSKEFLAGRVAPEDLFLASEQEEADLQADWLLGETAVRLDPRRGAVGLTGGREVRADGVVLATGARDVALPGAAGAPGAHSLRTLDDAAALRAEVGADARVVVVGGGVLGTEIAATCRLLGARVTLVDTQHVPLSRTLGVELAGLCLAMHEDFGVRVRCGTPATRVLSGDRVTGVELADGRVLPADAVVVAAGSTPATDWLRGSGLKLRDGVLTDSGCRTGLPNVVAVGDIARYRPVHGAQPPRGHTVRSDHWSTAMNQPPVAVRNLLTGHRAHDYPGMPHFWSRQFGCTLQFAGYAGPKDRVRIVDGSTRARRFVAYYERSGRQVAVFAMNSPKQFAAHRRRLVSALSTEPAATG</sequence>
<evidence type="ECO:0000256" key="1">
    <source>
        <dbReference type="ARBA" id="ARBA00001974"/>
    </source>
</evidence>
<evidence type="ECO:0000313" key="8">
    <source>
        <dbReference type="Proteomes" id="UP000598360"/>
    </source>
</evidence>
<dbReference type="PRINTS" id="PR00411">
    <property type="entry name" value="PNDRDTASEI"/>
</dbReference>
<dbReference type="SUPFAM" id="SSF51905">
    <property type="entry name" value="FAD/NAD(P)-binding domain"/>
    <property type="match status" value="1"/>
</dbReference>
<dbReference type="Gene3D" id="3.50.50.60">
    <property type="entry name" value="FAD/NAD(P)-binding domain"/>
    <property type="match status" value="2"/>
</dbReference>
<keyword evidence="4" id="KW-0560">Oxidoreductase</keyword>
<dbReference type="PANTHER" id="PTHR43557:SF2">
    <property type="entry name" value="RIESKE DOMAIN-CONTAINING PROTEIN-RELATED"/>
    <property type="match status" value="1"/>
</dbReference>